<dbReference type="EMBL" id="CP001801">
    <property type="protein sequence ID" value="ACX95878.1"/>
    <property type="molecule type" value="Genomic_DNA"/>
</dbReference>
<keyword evidence="4" id="KW-0472">Membrane</keyword>
<dbReference type="Proteomes" id="UP000009102">
    <property type="component" value="Chromosome"/>
</dbReference>
<feature type="transmembrane region" description="Helical" evidence="4">
    <location>
        <begin position="187"/>
        <end position="205"/>
    </location>
</feature>
<dbReference type="AlphaFoldDB" id="D0KZK5"/>
<protein>
    <recommendedName>
        <fullName evidence="1">undecaprenyl-diphosphate phosphatase</fullName>
        <ecNumber evidence="1">3.6.1.27</ecNumber>
    </recommendedName>
    <alternativeName>
        <fullName evidence="2">Undecaprenyl pyrophosphate phosphatase</fullName>
    </alternativeName>
</protein>
<dbReference type="STRING" id="555778.Hneap_1042"/>
<dbReference type="GO" id="GO:0050380">
    <property type="term" value="F:undecaprenyl-diphosphatase activity"/>
    <property type="evidence" value="ECO:0007669"/>
    <property type="project" value="UniProtKB-EC"/>
</dbReference>
<evidence type="ECO:0000256" key="3">
    <source>
        <dbReference type="ARBA" id="ARBA00047594"/>
    </source>
</evidence>
<feature type="transmembrane region" description="Helical" evidence="4">
    <location>
        <begin position="164"/>
        <end position="181"/>
    </location>
</feature>
<feature type="transmembrane region" description="Helical" evidence="4">
    <location>
        <begin position="20"/>
        <end position="40"/>
    </location>
</feature>
<sequence length="282" mass="30348">MNLSEHHVTSNMSFTQLPGVRLACGFSMTASLALILVEALPGARVAIFHAFNNLGPLAPGFWSGMTAMADTYLALGLLLPFMLWRPRLGALLLLSALIATAITHSIKPILDVPRPPAVLVADAMHLIGHRLDHGSFPSGHAVTAFTLAGLLIVGLRLSVGWSALVLLAAAVLGVSRMAVGVHWPTDVLAGAVIGLISVMLAQLWLNRWSSLNHARWPLPAGIVVTAICALSSPWFNAGYPLGQWANWSVAALGLVALFWASLRYWPQYRNRQRLPLNDLGRK</sequence>
<accession>D0KZK5</accession>
<dbReference type="Gene3D" id="1.20.144.10">
    <property type="entry name" value="Phosphatidic acid phosphatase type 2/haloperoxidase"/>
    <property type="match status" value="1"/>
</dbReference>
<proteinExistence type="predicted"/>
<comment type="catalytic activity">
    <reaction evidence="3">
        <text>di-trans,octa-cis-undecaprenyl diphosphate + H2O = di-trans,octa-cis-undecaprenyl phosphate + phosphate + H(+)</text>
        <dbReference type="Rhea" id="RHEA:28094"/>
        <dbReference type="ChEBI" id="CHEBI:15377"/>
        <dbReference type="ChEBI" id="CHEBI:15378"/>
        <dbReference type="ChEBI" id="CHEBI:43474"/>
        <dbReference type="ChEBI" id="CHEBI:58405"/>
        <dbReference type="ChEBI" id="CHEBI:60392"/>
        <dbReference type="EC" id="3.6.1.27"/>
    </reaction>
</comment>
<feature type="transmembrane region" description="Helical" evidence="4">
    <location>
        <begin position="88"/>
        <end position="106"/>
    </location>
</feature>
<feature type="transmembrane region" description="Helical" evidence="4">
    <location>
        <begin position="60"/>
        <end position="81"/>
    </location>
</feature>
<dbReference type="HOGENOM" id="CLU_072573_0_0_6"/>
<feature type="transmembrane region" description="Helical" evidence="4">
    <location>
        <begin position="139"/>
        <end position="157"/>
    </location>
</feature>
<dbReference type="KEGG" id="hna:Hneap_1042"/>
<evidence type="ECO:0000256" key="1">
    <source>
        <dbReference type="ARBA" id="ARBA00012374"/>
    </source>
</evidence>
<feature type="transmembrane region" description="Helical" evidence="4">
    <location>
        <begin position="247"/>
        <end position="265"/>
    </location>
</feature>
<dbReference type="PANTHER" id="PTHR14969:SF13">
    <property type="entry name" value="AT30094P"/>
    <property type="match status" value="1"/>
</dbReference>
<dbReference type="SMART" id="SM00014">
    <property type="entry name" value="acidPPc"/>
    <property type="match status" value="1"/>
</dbReference>
<gene>
    <name evidence="6" type="ordered locus">Hneap_1042</name>
</gene>
<dbReference type="InterPro" id="IPR000326">
    <property type="entry name" value="PAP2/HPO"/>
</dbReference>
<dbReference type="PANTHER" id="PTHR14969">
    <property type="entry name" value="SPHINGOSINE-1-PHOSPHATE PHOSPHOHYDROLASE"/>
    <property type="match status" value="1"/>
</dbReference>
<dbReference type="SUPFAM" id="SSF48317">
    <property type="entry name" value="Acid phosphatase/Vanadium-dependent haloperoxidase"/>
    <property type="match status" value="1"/>
</dbReference>
<evidence type="ECO:0000259" key="5">
    <source>
        <dbReference type="SMART" id="SM00014"/>
    </source>
</evidence>
<dbReference type="InterPro" id="IPR036938">
    <property type="entry name" value="PAP2/HPO_sf"/>
</dbReference>
<keyword evidence="4" id="KW-1133">Transmembrane helix</keyword>
<dbReference type="EC" id="3.6.1.27" evidence="1"/>
<dbReference type="eggNOG" id="COG0671">
    <property type="taxonomic scope" value="Bacteria"/>
</dbReference>
<dbReference type="Pfam" id="PF01569">
    <property type="entry name" value="PAP2"/>
    <property type="match status" value="1"/>
</dbReference>
<feature type="domain" description="Phosphatidic acid phosphatase type 2/haloperoxidase" evidence="5">
    <location>
        <begin position="88"/>
        <end position="202"/>
    </location>
</feature>
<name>D0KZK5_HALNC</name>
<reference evidence="6 7" key="1">
    <citation type="submission" date="2009-10" db="EMBL/GenBank/DDBJ databases">
        <title>Complete sequence of Halothiobacillus neapolitanus c2.</title>
        <authorList>
            <consortium name="US DOE Joint Genome Institute"/>
            <person name="Lucas S."/>
            <person name="Copeland A."/>
            <person name="Lapidus A."/>
            <person name="Glavina del Rio T."/>
            <person name="Tice H."/>
            <person name="Bruce D."/>
            <person name="Goodwin L."/>
            <person name="Pitluck S."/>
            <person name="Davenport K."/>
            <person name="Brettin T."/>
            <person name="Detter J.C."/>
            <person name="Han C."/>
            <person name="Tapia R."/>
            <person name="Larimer F."/>
            <person name="Land M."/>
            <person name="Hauser L."/>
            <person name="Kyrpides N."/>
            <person name="Mikhailova N."/>
            <person name="Kerfeld C."/>
            <person name="Cannon G."/>
            <person name="Heinhort S."/>
        </authorList>
    </citation>
    <scope>NUCLEOTIDE SEQUENCE [LARGE SCALE GENOMIC DNA]</scope>
    <source>
        <strain evidence="7">ATCC 23641 / c2</strain>
    </source>
</reference>
<dbReference type="OrthoDB" id="108054at2"/>
<evidence type="ECO:0000256" key="4">
    <source>
        <dbReference type="SAM" id="Phobius"/>
    </source>
</evidence>
<keyword evidence="7" id="KW-1185">Reference proteome</keyword>
<organism evidence="6 7">
    <name type="scientific">Halothiobacillus neapolitanus (strain ATCC 23641 / DSM 15147 / CIP 104769 / NCIMB 8539 / c2)</name>
    <name type="common">Thiobacillus neapolitanus</name>
    <dbReference type="NCBI Taxonomy" id="555778"/>
    <lineage>
        <taxon>Bacteria</taxon>
        <taxon>Pseudomonadati</taxon>
        <taxon>Pseudomonadota</taxon>
        <taxon>Gammaproteobacteria</taxon>
        <taxon>Chromatiales</taxon>
        <taxon>Halothiobacillaceae</taxon>
        <taxon>Halothiobacillus</taxon>
    </lineage>
</organism>
<feature type="transmembrane region" description="Helical" evidence="4">
    <location>
        <begin position="217"/>
        <end position="235"/>
    </location>
</feature>
<evidence type="ECO:0000256" key="2">
    <source>
        <dbReference type="ARBA" id="ARBA00032707"/>
    </source>
</evidence>
<keyword evidence="4" id="KW-0812">Transmembrane</keyword>
<evidence type="ECO:0000313" key="6">
    <source>
        <dbReference type="EMBL" id="ACX95878.1"/>
    </source>
</evidence>
<evidence type="ECO:0000313" key="7">
    <source>
        <dbReference type="Proteomes" id="UP000009102"/>
    </source>
</evidence>